<dbReference type="SUPFAM" id="SSF50974">
    <property type="entry name" value="Nitrous oxide reductase, N-terminal domain"/>
    <property type="match status" value="1"/>
</dbReference>
<evidence type="ECO:0000256" key="1">
    <source>
        <dbReference type="SAM" id="MobiDB-lite"/>
    </source>
</evidence>
<evidence type="ECO:0000313" key="5">
    <source>
        <dbReference type="Proteomes" id="UP000614410"/>
    </source>
</evidence>
<accession>A0A934NEM7</accession>
<comment type="caution">
    <text evidence="4">The sequence shown here is derived from an EMBL/GenBank/DDBJ whole genome shotgun (WGS) entry which is preliminary data.</text>
</comment>
<keyword evidence="2" id="KW-1133">Transmembrane helix</keyword>
<feature type="transmembrane region" description="Helical" evidence="2">
    <location>
        <begin position="999"/>
        <end position="1017"/>
    </location>
</feature>
<evidence type="ECO:0000313" key="4">
    <source>
        <dbReference type="EMBL" id="MBJ7608918.1"/>
    </source>
</evidence>
<evidence type="ECO:0000256" key="2">
    <source>
        <dbReference type="SAM" id="Phobius"/>
    </source>
</evidence>
<gene>
    <name evidence="4" type="ORF">JF887_05745</name>
</gene>
<dbReference type="Gene3D" id="3.40.720.10">
    <property type="entry name" value="Alkaline Phosphatase, subunit A"/>
    <property type="match status" value="2"/>
</dbReference>
<feature type="signal peptide" evidence="3">
    <location>
        <begin position="1"/>
        <end position="24"/>
    </location>
</feature>
<proteinExistence type="predicted"/>
<dbReference type="InterPro" id="IPR011045">
    <property type="entry name" value="N2O_reductase_N"/>
</dbReference>
<sequence length="1034" mass="106725">MRTRTTLVAVIAALLGVASSNVLVSGSQTALTGAPVPTGATVLPSGRLVTPAGRSFNLGDFPVGLAISPDGSLAVAPGNGQGKGYNDGFGSLCQDAGRPNQCGYVPATKQGNPNTPSPDEALFVTDLLNGGQTRVVATPTSHDPAHPNFNFFAMGVAFSPGGGHLYATGGGNDALYDFTVAHQTLVSPPRTTYLQETNNLPTSSPTHQPPSNGVAGETKGLAITPDGGTLLVLKEQADALDLVRTSDLSLIQELPLGPKSADTGVGIGLGFGYPYAVTVAPDGARAYITMQGIGAVQVVTLPVAGAPAFLAAPVPAGDHPTGIAIASDGSTLMVANANDDTVSIISPSPAPALAQTLAVHAVSSQPVGSVPNAVAFAGPTRAYVALAGDDAVAILDRAGGVWSVTGYMPTGWYPVAVGVRAQTGEVLAVSAKGLGSRYISNGEYPAPAFGGPAALPAPYYYDGSNMPGVLSVIAPPSNTSDVASMSQQVRDDIAFASPPRAGQAQTAVPPPPGGQSPITHVLYVVRENRTFDQVFGDLGTTRSDVDANPNLETLAAATPNAHAMARQFGIGDAFFSDGEASIQGHYWTSSANVDDYVEKSWRQYYSPRNHPGDSVSTVSEPRGCSIFQAAQLKAASSNGSFTYKDYGEPTGVDNPTIDPTSAIGSILPPGTPVTPRAGQPASQCAPVPPTSLDPTFKNFLTGFSSDNRPLATDFLTDVGLNPDGTQTTQGQSGASFLRNFSYLVLPGDHTTGYGGANTPRAEVARNDAALGTVLSSLSKSKYWATTAVFVVEDDSQDGPDHIDGHRNVLLAASPYIKHLAADGCTAGYVGHDHYDQAGVLRTMELILGLPALSATDSSAAPLYDMFQPKNQASQLTADDLRPYEVTPAPPFIDETVASLPHTATNTALSSESASLDLRGIDLGGPKLEEVLWRSVRTDPIPEQLAAELVVVRAVGAEQYRSISQSTRTSSALGVGTLRGRFLAASSPKCPGHAIPESPWVALIGVAGSIVVATAVALRTQVGRRRRRSIEPGRI</sequence>
<reference evidence="4 5" key="1">
    <citation type="submission" date="2020-10" db="EMBL/GenBank/DDBJ databases">
        <title>Ca. Dormibacterota MAGs.</title>
        <authorList>
            <person name="Montgomery K."/>
        </authorList>
    </citation>
    <scope>NUCLEOTIDE SEQUENCE [LARGE SCALE GENOMIC DNA]</scope>
    <source>
        <strain evidence="4">Mitchell_Peninsula_5</strain>
    </source>
</reference>
<keyword evidence="2" id="KW-0472">Membrane</keyword>
<dbReference type="InterPro" id="IPR015943">
    <property type="entry name" value="WD40/YVTN_repeat-like_dom_sf"/>
</dbReference>
<dbReference type="PANTHER" id="PTHR47197">
    <property type="entry name" value="PROTEIN NIRF"/>
    <property type="match status" value="1"/>
</dbReference>
<dbReference type="EMBL" id="JAEKNN010000026">
    <property type="protein sequence ID" value="MBJ7608918.1"/>
    <property type="molecule type" value="Genomic_DNA"/>
</dbReference>
<dbReference type="InterPro" id="IPR051200">
    <property type="entry name" value="Host-pathogen_enzymatic-act"/>
</dbReference>
<feature type="compositionally biased region" description="Polar residues" evidence="1">
    <location>
        <begin position="196"/>
        <end position="211"/>
    </location>
</feature>
<dbReference type="PANTHER" id="PTHR47197:SF3">
    <property type="entry name" value="DIHYDRO-HEME D1 DEHYDROGENASE"/>
    <property type="match status" value="1"/>
</dbReference>
<keyword evidence="2" id="KW-0812">Transmembrane</keyword>
<feature type="region of interest" description="Disordered" evidence="1">
    <location>
        <begin position="196"/>
        <end position="217"/>
    </location>
</feature>
<feature type="chain" id="PRO_5037910174" evidence="3">
    <location>
        <begin position="25"/>
        <end position="1034"/>
    </location>
</feature>
<dbReference type="InterPro" id="IPR017850">
    <property type="entry name" value="Alkaline_phosphatase_core_sf"/>
</dbReference>
<protein>
    <submittedName>
        <fullName evidence="4">Bifunctional YncE family protein/alkaline phosphatase family protein</fullName>
    </submittedName>
</protein>
<keyword evidence="3" id="KW-0732">Signal</keyword>
<dbReference type="Proteomes" id="UP000614410">
    <property type="component" value="Unassembled WGS sequence"/>
</dbReference>
<dbReference type="AlphaFoldDB" id="A0A934NEM7"/>
<dbReference type="Gene3D" id="2.130.10.10">
    <property type="entry name" value="YVTN repeat-like/Quinoprotein amine dehydrogenase"/>
    <property type="match status" value="2"/>
</dbReference>
<name>A0A934NEM7_9BACT</name>
<evidence type="ECO:0000256" key="3">
    <source>
        <dbReference type="SAM" id="SignalP"/>
    </source>
</evidence>
<organism evidence="4 5">
    <name type="scientific">Candidatus Amunia macphersoniae</name>
    <dbReference type="NCBI Taxonomy" id="3127014"/>
    <lineage>
        <taxon>Bacteria</taxon>
        <taxon>Bacillati</taxon>
        <taxon>Candidatus Dormiibacterota</taxon>
        <taxon>Candidatus Dormibacteria</taxon>
        <taxon>Candidatus Aeolococcales</taxon>
        <taxon>Candidatus Aeolococcaceae</taxon>
        <taxon>Candidatus Amunia</taxon>
    </lineage>
</organism>